<name>A0A7R8X7T7_9CRUS</name>
<proteinExistence type="predicted"/>
<dbReference type="EMBL" id="LR900166">
    <property type="protein sequence ID" value="CAD7244494.1"/>
    <property type="molecule type" value="Genomic_DNA"/>
</dbReference>
<dbReference type="AlphaFoldDB" id="A0A7R8X7T7"/>
<evidence type="ECO:0000313" key="2">
    <source>
        <dbReference type="Proteomes" id="UP000677054"/>
    </source>
</evidence>
<keyword evidence="2" id="KW-1185">Reference proteome</keyword>
<organism evidence="1">
    <name type="scientific">Darwinula stevensoni</name>
    <dbReference type="NCBI Taxonomy" id="69355"/>
    <lineage>
        <taxon>Eukaryota</taxon>
        <taxon>Metazoa</taxon>
        <taxon>Ecdysozoa</taxon>
        <taxon>Arthropoda</taxon>
        <taxon>Crustacea</taxon>
        <taxon>Oligostraca</taxon>
        <taxon>Ostracoda</taxon>
        <taxon>Podocopa</taxon>
        <taxon>Podocopida</taxon>
        <taxon>Darwinulocopina</taxon>
        <taxon>Darwinuloidea</taxon>
        <taxon>Darwinulidae</taxon>
        <taxon>Darwinula</taxon>
    </lineage>
</organism>
<dbReference type="Proteomes" id="UP000677054">
    <property type="component" value="Unassembled WGS sequence"/>
</dbReference>
<sequence>MELHRAAENSALIRSAYKNIVKGSRTYQVLNNLINLGEEAVEEFLSVAREIEKEEPGRVAKIAILSAEAWESSHQKKRLLGEENLKHVKSGSDFKHLEKKLEEVIQKKQLLQYFISVRWIRVEDLPAQLKLLSLVDLEFGLDPRSSSQDIDQEQDSVLLTVRRLLKRDSTCIILQEMGGTQETLETRNVAFLRNQERTHIRGSWFWMDAHNPAVIISLEKLLAGEPGSDSALFTFNTKSVAPRSEKSEGTLQSGDFDDDDDAFIAPVVTEIDKWINL</sequence>
<gene>
    <name evidence="1" type="ORF">DSTB1V02_LOCUS4388</name>
</gene>
<protein>
    <submittedName>
        <fullName evidence="1">Uncharacterized protein</fullName>
    </submittedName>
</protein>
<evidence type="ECO:0000313" key="1">
    <source>
        <dbReference type="EMBL" id="CAD7244494.1"/>
    </source>
</evidence>
<dbReference type="EMBL" id="CAJPEV010000649">
    <property type="protein sequence ID" value="CAG0887231.1"/>
    <property type="molecule type" value="Genomic_DNA"/>
</dbReference>
<accession>A0A7R8X7T7</accession>
<reference evidence="1" key="1">
    <citation type="submission" date="2020-11" db="EMBL/GenBank/DDBJ databases">
        <authorList>
            <person name="Tran Van P."/>
        </authorList>
    </citation>
    <scope>NUCLEOTIDE SEQUENCE</scope>
</reference>